<sequence>MKGNLKICENVIDDVLKDLVLITKSMKTMSFTPQRIQDFLLQLVEKHSIPLFSDLLTE</sequence>
<reference evidence="1" key="1">
    <citation type="journal article" date="2015" name="Nature">
        <title>Complex archaea that bridge the gap between prokaryotes and eukaryotes.</title>
        <authorList>
            <person name="Spang A."/>
            <person name="Saw J.H."/>
            <person name="Jorgensen S.L."/>
            <person name="Zaremba-Niedzwiedzka K."/>
            <person name="Martijn J."/>
            <person name="Lind A.E."/>
            <person name="van Eijk R."/>
            <person name="Schleper C."/>
            <person name="Guy L."/>
            <person name="Ettema T.J."/>
        </authorList>
    </citation>
    <scope>NUCLEOTIDE SEQUENCE</scope>
</reference>
<comment type="caution">
    <text evidence="1">The sequence shown here is derived from an EMBL/GenBank/DDBJ whole genome shotgun (WGS) entry which is preliminary data.</text>
</comment>
<protein>
    <submittedName>
        <fullName evidence="1">Uncharacterized protein</fullName>
    </submittedName>
</protein>
<name>A0A0F9R802_9ZZZZ</name>
<proteinExistence type="predicted"/>
<dbReference type="AlphaFoldDB" id="A0A0F9R802"/>
<gene>
    <name evidence="1" type="ORF">LCGC14_1005010</name>
</gene>
<organism evidence="1">
    <name type="scientific">marine sediment metagenome</name>
    <dbReference type="NCBI Taxonomy" id="412755"/>
    <lineage>
        <taxon>unclassified sequences</taxon>
        <taxon>metagenomes</taxon>
        <taxon>ecological metagenomes</taxon>
    </lineage>
</organism>
<evidence type="ECO:0000313" key="1">
    <source>
        <dbReference type="EMBL" id="KKN13568.1"/>
    </source>
</evidence>
<accession>A0A0F9R802</accession>
<dbReference type="EMBL" id="LAZR01003909">
    <property type="protein sequence ID" value="KKN13568.1"/>
    <property type="molecule type" value="Genomic_DNA"/>
</dbReference>